<dbReference type="OrthoDB" id="5288875at2"/>
<evidence type="ECO:0008006" key="4">
    <source>
        <dbReference type="Google" id="ProtNLM"/>
    </source>
</evidence>
<protein>
    <recommendedName>
        <fullName evidence="4">Porin domain-containing protein</fullName>
    </recommendedName>
</protein>
<reference evidence="2 3" key="1">
    <citation type="submission" date="2017-04" db="EMBL/GenBank/DDBJ databases">
        <title>Whole genome sequence of Bdellovibrio bacteriovorus strain SSB218315.</title>
        <authorList>
            <person name="Oyedara O."/>
            <person name="Rodriguez-Perez M.A."/>
        </authorList>
    </citation>
    <scope>NUCLEOTIDE SEQUENCE [LARGE SCALE GENOMIC DNA]</scope>
    <source>
        <strain evidence="2 3">SSB218315</strain>
    </source>
</reference>
<gene>
    <name evidence="2" type="ORF">B9G79_03575</name>
</gene>
<keyword evidence="1" id="KW-0732">Signal</keyword>
<dbReference type="AlphaFoldDB" id="A0A1Z3N5L8"/>
<feature type="signal peptide" evidence="1">
    <location>
        <begin position="1"/>
        <end position="18"/>
    </location>
</feature>
<dbReference type="EMBL" id="CP020946">
    <property type="protein sequence ID" value="ASD62711.1"/>
    <property type="molecule type" value="Genomic_DNA"/>
</dbReference>
<sequence length="355" mass="40548">MRFLVLLTLLMMTPWARADLVFAPRYEYIRGQEDELANRLILKGKLNSNLGPFGVFIEGFGDFEGNEDQAYIRRSPSKGYLQEAYLEFKLDSFYVRVGRQAIRWSEMWSLPSLDVWSGRRWARLFFDPFQDQLTHPTGASFSYARETWSLDLVGIGDVAESTYPIPAPEPVEEKNTSFGGRLKMDVKGFGLSLVSAQILNRNHHGFTANYAFETAVPKFEYGYVDDTTLPDTIKSDRSFGTVGMDLFLGNWVVLPQVTAYEVNTLTGTQTQVSYYVSAQWNPNRHDVFFQLYQNDTTKDLFVNASYGYNWTDYFTSTVFAQSYQGKDGGLYDMYEEITGGYVVGLRLEFTGSLPF</sequence>
<evidence type="ECO:0000313" key="2">
    <source>
        <dbReference type="EMBL" id="ASD62711.1"/>
    </source>
</evidence>
<feature type="chain" id="PRO_5013119949" description="Porin domain-containing protein" evidence="1">
    <location>
        <begin position="19"/>
        <end position="355"/>
    </location>
</feature>
<organism evidence="2 3">
    <name type="scientific">Bdellovibrio bacteriovorus</name>
    <dbReference type="NCBI Taxonomy" id="959"/>
    <lineage>
        <taxon>Bacteria</taxon>
        <taxon>Pseudomonadati</taxon>
        <taxon>Bdellovibrionota</taxon>
        <taxon>Bdellovibrionia</taxon>
        <taxon>Bdellovibrionales</taxon>
        <taxon>Pseudobdellovibrionaceae</taxon>
        <taxon>Bdellovibrio</taxon>
    </lineage>
</organism>
<dbReference type="Proteomes" id="UP000197003">
    <property type="component" value="Chromosome"/>
</dbReference>
<name>A0A1Z3N5L8_BDEBC</name>
<evidence type="ECO:0000313" key="3">
    <source>
        <dbReference type="Proteomes" id="UP000197003"/>
    </source>
</evidence>
<dbReference type="RefSeq" id="WP_088564332.1">
    <property type="nucleotide sequence ID" value="NZ_CP020946.1"/>
</dbReference>
<dbReference type="SUPFAM" id="SSF56935">
    <property type="entry name" value="Porins"/>
    <property type="match status" value="1"/>
</dbReference>
<proteinExistence type="predicted"/>
<evidence type="ECO:0000256" key="1">
    <source>
        <dbReference type="SAM" id="SignalP"/>
    </source>
</evidence>
<accession>A0A1Z3N5L8</accession>